<reference evidence="7 8" key="1">
    <citation type="submission" date="2018-08" db="EMBL/GenBank/DDBJ databases">
        <title>The multiple taxonomic identification of Sphingomonas gilva.</title>
        <authorList>
            <person name="Zhu D."/>
            <person name="Zheng S."/>
        </authorList>
    </citation>
    <scope>NUCLEOTIDE SEQUENCE [LARGE SCALE GENOMIC DNA]</scope>
    <source>
        <strain evidence="7 8">ZDH117</strain>
    </source>
</reference>
<dbReference type="Pfam" id="PF09678">
    <property type="entry name" value="Caa3_CtaG"/>
    <property type="match status" value="1"/>
</dbReference>
<dbReference type="InterPro" id="IPR019108">
    <property type="entry name" value="Caa3_assmbl_CtaG-rel"/>
</dbReference>
<evidence type="ECO:0000256" key="2">
    <source>
        <dbReference type="ARBA" id="ARBA00022475"/>
    </source>
</evidence>
<dbReference type="AlphaFoldDB" id="A0A396RK85"/>
<feature type="transmembrane region" description="Helical" evidence="6">
    <location>
        <begin position="139"/>
        <end position="159"/>
    </location>
</feature>
<evidence type="ECO:0000256" key="6">
    <source>
        <dbReference type="SAM" id="Phobius"/>
    </source>
</evidence>
<name>A0A396RK85_9SPHN</name>
<feature type="transmembrane region" description="Helical" evidence="6">
    <location>
        <begin position="171"/>
        <end position="193"/>
    </location>
</feature>
<feature type="transmembrane region" description="Helical" evidence="6">
    <location>
        <begin position="213"/>
        <end position="234"/>
    </location>
</feature>
<dbReference type="Proteomes" id="UP000266693">
    <property type="component" value="Unassembled WGS sequence"/>
</dbReference>
<feature type="transmembrane region" description="Helical" evidence="6">
    <location>
        <begin position="24"/>
        <end position="43"/>
    </location>
</feature>
<keyword evidence="8" id="KW-1185">Reference proteome</keyword>
<evidence type="ECO:0000313" key="8">
    <source>
        <dbReference type="Proteomes" id="UP000266693"/>
    </source>
</evidence>
<keyword evidence="5 6" id="KW-0472">Membrane</keyword>
<gene>
    <name evidence="7" type="ORF">D1610_15195</name>
</gene>
<dbReference type="EMBL" id="QWLV01000009">
    <property type="protein sequence ID" value="RHW16449.1"/>
    <property type="molecule type" value="Genomic_DNA"/>
</dbReference>
<evidence type="ECO:0000256" key="1">
    <source>
        <dbReference type="ARBA" id="ARBA00004651"/>
    </source>
</evidence>
<accession>A0A396RK85</accession>
<proteinExistence type="predicted"/>
<comment type="subcellular location">
    <subcellularLocation>
        <location evidence="1">Cell membrane</location>
        <topology evidence="1">Multi-pass membrane protein</topology>
    </subcellularLocation>
</comment>
<feature type="transmembrane region" description="Helical" evidence="6">
    <location>
        <begin position="82"/>
        <end position="101"/>
    </location>
</feature>
<dbReference type="GO" id="GO:0005886">
    <property type="term" value="C:plasma membrane"/>
    <property type="evidence" value="ECO:0007669"/>
    <property type="project" value="UniProtKB-SubCell"/>
</dbReference>
<feature type="transmembrane region" description="Helical" evidence="6">
    <location>
        <begin position="108"/>
        <end position="127"/>
    </location>
</feature>
<feature type="transmembrane region" description="Helical" evidence="6">
    <location>
        <begin position="55"/>
        <end position="76"/>
    </location>
</feature>
<dbReference type="RefSeq" id="WP_118865055.1">
    <property type="nucleotide sequence ID" value="NZ_QWLV01000009.1"/>
</dbReference>
<evidence type="ECO:0000256" key="3">
    <source>
        <dbReference type="ARBA" id="ARBA00022692"/>
    </source>
</evidence>
<evidence type="ECO:0000256" key="5">
    <source>
        <dbReference type="ARBA" id="ARBA00023136"/>
    </source>
</evidence>
<keyword evidence="4 6" id="KW-1133">Transmembrane helix</keyword>
<keyword evidence="2" id="KW-1003">Cell membrane</keyword>
<keyword evidence="3 6" id="KW-0812">Transmembrane</keyword>
<evidence type="ECO:0000313" key="7">
    <source>
        <dbReference type="EMBL" id="RHW16449.1"/>
    </source>
</evidence>
<dbReference type="OrthoDB" id="259025at2"/>
<sequence length="247" mass="26427">MNEPQAWTPYCGAAPSPAELLARWNFDPLLLLALVAAGGIYAWRAGEARHRRHRFAAAIALLAILFISPFCALTSALFAARVVHHVALTAVAAPLIVLAFASERIRPAGGLATWTALHALVFWLWHAPPIYAWALSGDAAYWLMQATLLGSAFGFWAALRRSPALAGVGALLATMVQMGLLGALITFSGGPLYAPHLVGPQLWGFSPLEDQQLAGLIMWAPAAGLYLAAALVLLGRWLRREARPALP</sequence>
<comment type="caution">
    <text evidence="7">The sequence shown here is derived from an EMBL/GenBank/DDBJ whole genome shotgun (WGS) entry which is preliminary data.</text>
</comment>
<protein>
    <submittedName>
        <fullName evidence="7">Cytochrome c oxidase assembly protein</fullName>
    </submittedName>
</protein>
<evidence type="ECO:0000256" key="4">
    <source>
        <dbReference type="ARBA" id="ARBA00022989"/>
    </source>
</evidence>
<organism evidence="7 8">
    <name type="scientific">Sphingomonas gilva</name>
    <dbReference type="NCBI Taxonomy" id="2305907"/>
    <lineage>
        <taxon>Bacteria</taxon>
        <taxon>Pseudomonadati</taxon>
        <taxon>Pseudomonadota</taxon>
        <taxon>Alphaproteobacteria</taxon>
        <taxon>Sphingomonadales</taxon>
        <taxon>Sphingomonadaceae</taxon>
        <taxon>Sphingomonas</taxon>
    </lineage>
</organism>